<protein>
    <submittedName>
        <fullName evidence="2">Uncharacterized protein</fullName>
    </submittedName>
</protein>
<dbReference type="GeneID" id="80988369"/>
<accession>A0A076LPE4</accession>
<dbReference type="Proteomes" id="UP000028681">
    <property type="component" value="Chromosome"/>
</dbReference>
<dbReference type="KEGG" id="ete:ETEE_4089"/>
<evidence type="ECO:0000256" key="1">
    <source>
        <dbReference type="SAM" id="MobiDB-lite"/>
    </source>
</evidence>
<gene>
    <name evidence="2" type="ORF">ETEE_4089</name>
</gene>
<name>A0A076LPE4_9GAMM</name>
<evidence type="ECO:0000313" key="2">
    <source>
        <dbReference type="EMBL" id="AIJ10495.1"/>
    </source>
</evidence>
<organism evidence="2 3">
    <name type="scientific">Edwardsiella anguillarum ET080813</name>
    <dbReference type="NCBI Taxonomy" id="667120"/>
    <lineage>
        <taxon>Bacteria</taxon>
        <taxon>Pseudomonadati</taxon>
        <taxon>Pseudomonadota</taxon>
        <taxon>Gammaproteobacteria</taxon>
        <taxon>Enterobacterales</taxon>
        <taxon>Hafniaceae</taxon>
        <taxon>Edwardsiella</taxon>
    </lineage>
</organism>
<dbReference type="RefSeq" id="WP_034165888.1">
    <property type="nucleotide sequence ID" value="NZ_CP006664.1"/>
</dbReference>
<evidence type="ECO:0000313" key="3">
    <source>
        <dbReference type="Proteomes" id="UP000028681"/>
    </source>
</evidence>
<dbReference type="HOGENOM" id="CLU_2878691_0_0_6"/>
<dbReference type="EMBL" id="CP006664">
    <property type="protein sequence ID" value="AIJ10495.1"/>
    <property type="molecule type" value="Genomic_DNA"/>
</dbReference>
<reference evidence="2 3" key="1">
    <citation type="journal article" date="2012" name="PLoS ONE">
        <title>Edwardsiella comparative phylogenomics reveal the new intra/inter-species taxonomic relationships, virulence evolution and niche adaptation mechanisms.</title>
        <authorList>
            <person name="Yang M."/>
            <person name="Lv Y."/>
            <person name="Xiao J."/>
            <person name="Wu H."/>
            <person name="Zheng H."/>
            <person name="Liu Q."/>
            <person name="Zhang Y."/>
            <person name="Wang Q."/>
        </authorList>
    </citation>
    <scope>NUCLEOTIDE SEQUENCE [LARGE SCALE GENOMIC DNA]</scope>
    <source>
        <strain evidence="3">080813</strain>
    </source>
</reference>
<sequence length="63" mass="7271">MLRLRRESLHKRMAAWLVDTGLNMEKRTVPVTALPVKRRHPRTDPMAGAHGAPPRRLMLTFMP</sequence>
<proteinExistence type="predicted"/>
<feature type="region of interest" description="Disordered" evidence="1">
    <location>
        <begin position="38"/>
        <end position="63"/>
    </location>
</feature>
<dbReference type="AlphaFoldDB" id="A0A076LPE4"/>